<keyword evidence="2" id="KW-1185">Reference proteome</keyword>
<sequence>MSSLVCFPFKEEDIVVVARNIECAASHPSVSGVLCVGFSKGETWHAIQAAKPEIEHSTGKPIFLLQMRRIGTSLRPGKGDGMNTALAYFLDNPQYKRLHFYDSDIVSFSSSWISKAEKEADLDYDVVRHYFPRSSTDAMITWLVSKIGFVLLWPSSVLPAIEQPLGGEFLMSRKAAEILFANPRVRDQSDWGIDTLYTFAMAQEGLRMAEVYVPEGKVHKLYGGLQDLKTMLVECFGAVQSLKSREGGSTQDRASHVACA</sequence>
<reference evidence="2" key="1">
    <citation type="journal article" date="2024" name="Proc. Natl. Acad. Sci. U.S.A.">
        <title>Extraordinary preservation of gene collinearity over three hundred million years revealed in homosporous lycophytes.</title>
        <authorList>
            <person name="Li C."/>
            <person name="Wickell D."/>
            <person name="Kuo L.Y."/>
            <person name="Chen X."/>
            <person name="Nie B."/>
            <person name="Liao X."/>
            <person name="Peng D."/>
            <person name="Ji J."/>
            <person name="Jenkins J."/>
            <person name="Williams M."/>
            <person name="Shu S."/>
            <person name="Plott C."/>
            <person name="Barry K."/>
            <person name="Rajasekar S."/>
            <person name="Grimwood J."/>
            <person name="Han X."/>
            <person name="Sun S."/>
            <person name="Hou Z."/>
            <person name="He W."/>
            <person name="Dai G."/>
            <person name="Sun C."/>
            <person name="Schmutz J."/>
            <person name="Leebens-Mack J.H."/>
            <person name="Li F.W."/>
            <person name="Wang L."/>
        </authorList>
    </citation>
    <scope>NUCLEOTIDE SEQUENCE [LARGE SCALE GENOMIC DNA]</scope>
    <source>
        <strain evidence="2">cv. PW_Plant_1</strain>
    </source>
</reference>
<dbReference type="Proteomes" id="UP001162992">
    <property type="component" value="Chromosome 5"/>
</dbReference>
<evidence type="ECO:0000313" key="2">
    <source>
        <dbReference type="Proteomes" id="UP001162992"/>
    </source>
</evidence>
<accession>A0ACC2DQ88</accession>
<organism evidence="1 2">
    <name type="scientific">Diphasiastrum complanatum</name>
    <name type="common">Issler's clubmoss</name>
    <name type="synonym">Lycopodium complanatum</name>
    <dbReference type="NCBI Taxonomy" id="34168"/>
    <lineage>
        <taxon>Eukaryota</taxon>
        <taxon>Viridiplantae</taxon>
        <taxon>Streptophyta</taxon>
        <taxon>Embryophyta</taxon>
        <taxon>Tracheophyta</taxon>
        <taxon>Lycopodiopsida</taxon>
        <taxon>Lycopodiales</taxon>
        <taxon>Lycopodiaceae</taxon>
        <taxon>Lycopodioideae</taxon>
        <taxon>Diphasiastrum</taxon>
    </lineage>
</organism>
<dbReference type="EMBL" id="CM055096">
    <property type="protein sequence ID" value="KAJ7556172.1"/>
    <property type="molecule type" value="Genomic_DNA"/>
</dbReference>
<protein>
    <submittedName>
        <fullName evidence="1">Uncharacterized protein</fullName>
    </submittedName>
</protein>
<gene>
    <name evidence="1" type="ORF">O6H91_05G072500</name>
</gene>
<name>A0ACC2DQ88_DIPCM</name>
<proteinExistence type="predicted"/>
<comment type="caution">
    <text evidence="1">The sequence shown here is derived from an EMBL/GenBank/DDBJ whole genome shotgun (WGS) entry which is preliminary data.</text>
</comment>
<evidence type="ECO:0000313" key="1">
    <source>
        <dbReference type="EMBL" id="KAJ7556172.1"/>
    </source>
</evidence>